<dbReference type="InterPro" id="IPR014710">
    <property type="entry name" value="RmlC-like_jellyroll"/>
</dbReference>
<proteinExistence type="predicted"/>
<dbReference type="InterPro" id="IPR003313">
    <property type="entry name" value="AraC-bd"/>
</dbReference>
<evidence type="ECO:0000256" key="3">
    <source>
        <dbReference type="ARBA" id="ARBA00023163"/>
    </source>
</evidence>
<feature type="domain" description="HTH araC/xylS-type" evidence="4">
    <location>
        <begin position="203"/>
        <end position="301"/>
    </location>
</feature>
<dbReference type="RefSeq" id="WP_157321885.1">
    <property type="nucleotide sequence ID" value="NZ_WSEM01000016.1"/>
</dbReference>
<dbReference type="InterPro" id="IPR009057">
    <property type="entry name" value="Homeodomain-like_sf"/>
</dbReference>
<dbReference type="InterPro" id="IPR018060">
    <property type="entry name" value="HTH_AraC"/>
</dbReference>
<evidence type="ECO:0000256" key="1">
    <source>
        <dbReference type="ARBA" id="ARBA00023015"/>
    </source>
</evidence>
<dbReference type="PANTHER" id="PTHR43280:SF2">
    <property type="entry name" value="HTH-TYPE TRANSCRIPTIONAL REGULATOR EXSA"/>
    <property type="match status" value="1"/>
</dbReference>
<dbReference type="SMART" id="SM00342">
    <property type="entry name" value="HTH_ARAC"/>
    <property type="match status" value="1"/>
</dbReference>
<protein>
    <submittedName>
        <fullName evidence="5">Helix-turn-helix domain-containing protein</fullName>
    </submittedName>
</protein>
<dbReference type="EMBL" id="WSEM01000016">
    <property type="protein sequence ID" value="MVQ37356.1"/>
    <property type="molecule type" value="Genomic_DNA"/>
</dbReference>
<dbReference type="SUPFAM" id="SSF46689">
    <property type="entry name" value="Homeodomain-like"/>
    <property type="match status" value="2"/>
</dbReference>
<organism evidence="5 6">
    <name type="scientific">Paenibacillus anseongense</name>
    <dbReference type="NCBI Taxonomy" id="2682845"/>
    <lineage>
        <taxon>Bacteria</taxon>
        <taxon>Bacillati</taxon>
        <taxon>Bacillota</taxon>
        <taxon>Bacilli</taxon>
        <taxon>Bacillales</taxon>
        <taxon>Paenibacillaceae</taxon>
        <taxon>Paenibacillus</taxon>
    </lineage>
</organism>
<gene>
    <name evidence="5" type="ORF">GON05_22300</name>
</gene>
<evidence type="ECO:0000313" key="5">
    <source>
        <dbReference type="EMBL" id="MVQ37356.1"/>
    </source>
</evidence>
<keyword evidence="1" id="KW-0805">Transcription regulation</keyword>
<dbReference type="PANTHER" id="PTHR43280">
    <property type="entry name" value="ARAC-FAMILY TRANSCRIPTIONAL REGULATOR"/>
    <property type="match status" value="1"/>
</dbReference>
<dbReference type="InterPro" id="IPR037923">
    <property type="entry name" value="HTH-like"/>
</dbReference>
<sequence length="302" mass="35409">MWYSVLTQKAAISFHLLEGSRLKLSTNVDVRKEPFHLNHYKISRKPTWEIYHAHPCMEFLYVYEGHGHVEVNKQVFPVEPGTLLVFQPFQLHRLQIKGPFVRSILMFDPYKLDAALLAFSGIRQWFNILWKQPLQCQAIGEQQHVAALFERLHEKLARTLLHKQEEEFVLSLLAILQGIEPVRKKLYSGLEDKLRPRYSHTAIQMIEWIELHYKEKFDLNRMSEDLHLSTYYLSHTFRQSTGSSITEFIVARRLKEACLLLETTNKTAGFIAQEVGFLNGSYFCRVFKTVLGITPKTYRLQL</sequence>
<accession>A0ABW9UEE1</accession>
<evidence type="ECO:0000256" key="2">
    <source>
        <dbReference type="ARBA" id="ARBA00023125"/>
    </source>
</evidence>
<comment type="caution">
    <text evidence="5">The sequence shown here is derived from an EMBL/GenBank/DDBJ whole genome shotgun (WGS) entry which is preliminary data.</text>
</comment>
<dbReference type="Gene3D" id="2.60.120.10">
    <property type="entry name" value="Jelly Rolls"/>
    <property type="match status" value="1"/>
</dbReference>
<name>A0ABW9UEE1_9BACL</name>
<dbReference type="Gene3D" id="1.10.10.60">
    <property type="entry name" value="Homeodomain-like"/>
    <property type="match status" value="2"/>
</dbReference>
<evidence type="ECO:0000313" key="6">
    <source>
        <dbReference type="Proteomes" id="UP000467637"/>
    </source>
</evidence>
<dbReference type="Proteomes" id="UP000467637">
    <property type="component" value="Unassembled WGS sequence"/>
</dbReference>
<keyword evidence="2" id="KW-0238">DNA-binding</keyword>
<dbReference type="Pfam" id="PF02311">
    <property type="entry name" value="AraC_binding"/>
    <property type="match status" value="1"/>
</dbReference>
<keyword evidence="3" id="KW-0804">Transcription</keyword>
<dbReference type="SUPFAM" id="SSF51215">
    <property type="entry name" value="Regulatory protein AraC"/>
    <property type="match status" value="1"/>
</dbReference>
<keyword evidence="6" id="KW-1185">Reference proteome</keyword>
<reference evidence="5 6" key="1">
    <citation type="submission" date="2019-12" db="EMBL/GenBank/DDBJ databases">
        <authorList>
            <person name="Huq M.A."/>
        </authorList>
    </citation>
    <scope>NUCLEOTIDE SEQUENCE [LARGE SCALE GENOMIC DNA]</scope>
    <source>
        <strain evidence="5 6">MAH-34</strain>
    </source>
</reference>
<dbReference type="Pfam" id="PF12833">
    <property type="entry name" value="HTH_18"/>
    <property type="match status" value="1"/>
</dbReference>
<evidence type="ECO:0000259" key="4">
    <source>
        <dbReference type="PROSITE" id="PS01124"/>
    </source>
</evidence>
<dbReference type="PROSITE" id="PS01124">
    <property type="entry name" value="HTH_ARAC_FAMILY_2"/>
    <property type="match status" value="1"/>
</dbReference>